<evidence type="ECO:0000256" key="1">
    <source>
        <dbReference type="ARBA" id="ARBA00005820"/>
    </source>
</evidence>
<evidence type="ECO:0000259" key="5">
    <source>
        <dbReference type="SMART" id="SM00862"/>
    </source>
</evidence>
<protein>
    <submittedName>
        <fullName evidence="7">BTAD domain-containing putative transcriptional regulator</fullName>
    </submittedName>
</protein>
<evidence type="ECO:0000256" key="4">
    <source>
        <dbReference type="SAM" id="MobiDB-lite"/>
    </source>
</evidence>
<evidence type="ECO:0000256" key="3">
    <source>
        <dbReference type="ARBA" id="ARBA00023125"/>
    </source>
</evidence>
<dbReference type="Proteomes" id="UP001592528">
    <property type="component" value="Unassembled WGS sequence"/>
</dbReference>
<keyword evidence="2" id="KW-0902">Two-component regulatory system</keyword>
<dbReference type="EMBL" id="JBHEZZ010000002">
    <property type="protein sequence ID" value="MFC1400571.1"/>
    <property type="molecule type" value="Genomic_DNA"/>
</dbReference>
<name>A0ABV6UGJ7_9ACTN</name>
<dbReference type="CDD" id="cd15831">
    <property type="entry name" value="BTAD"/>
    <property type="match status" value="1"/>
</dbReference>
<dbReference type="InterPro" id="IPR011990">
    <property type="entry name" value="TPR-like_helical_dom_sf"/>
</dbReference>
<dbReference type="SUPFAM" id="SSF52540">
    <property type="entry name" value="P-loop containing nucleoside triphosphate hydrolases"/>
    <property type="match status" value="1"/>
</dbReference>
<feature type="compositionally biased region" description="Pro residues" evidence="4">
    <location>
        <begin position="236"/>
        <end position="248"/>
    </location>
</feature>
<feature type="domain" description="Bacterial transcriptional activator" evidence="6">
    <location>
        <begin position="96"/>
        <end position="228"/>
    </location>
</feature>
<reference evidence="7 8" key="1">
    <citation type="submission" date="2024-09" db="EMBL/GenBank/DDBJ databases">
        <authorList>
            <person name="Lee S.D."/>
        </authorList>
    </citation>
    <scope>NUCLEOTIDE SEQUENCE [LARGE SCALE GENOMIC DNA]</scope>
    <source>
        <strain evidence="7 8">N1-5</strain>
    </source>
</reference>
<keyword evidence="3" id="KW-0238">DNA-binding</keyword>
<sequence>MRIQLLGPFQVTDPAGDPVELAGARMRVLLTALALEAGRSVSAAALTEALWPDGAVPANPANALQALVSRLRSAVGRDLVAAAPQGYRLALDPGQVDALRFEQLLGGQPSEEQLAAALDLWRGPALADVPGFEPTAARLEALRANAREDLFEARIGAGRGAEAVAELDALSAAAPIRDRPRALLMRALHQAGRSSDALTVYEQGRALLAEELGADPSPLLRAAHQAVLTAEDPTTPAAPTPPTAPGPQPGRAATATPPEPAPAAPRLPAQLTSFLGRDSDLAAVADALLRTRLVTLTGPGGAGKTRLSLEVAARNRTPVRLVELAPVANPGDLPSTLLAALQLRESTGAQRAGSRTHPPGETVDRIVDSLGVRELLIVLDNCEHLVEAAADLSARLLAGCPGLRILATSREPLGITGEQQYPVLPLGFPADPQQDPRLTVDQALAFPAVRLFQERAAAVRPGFRLTAADLPPVLAVCRALDGQPLALELAAARIRSLSPAQISERLAQRFQLLTGGSRTALPRHRTLRAVVDWSWDLLEKPERSLLARMSVFSGGADLETVEQVCSSPELTSGQVMDALSSLVDRSLVVHTSSGRYRLLETIRVYAAERLAEEDGAVAATRAAHAAYFAELAETGEPHLYGPQQIPWLARFLAEHENLISALRWSVEQGDAVTAVRLVAGIGWYLWRRGERGENLPLVHAALELPADGVPLLSRTVAHGITALYSLDTNWDPEPALTMMRTAMVLRAELGDPFAHPLLPLMDIMDAMFSQEDWNIVGLAEPLFEAPDPWVRATAHLFMGYARQNEGNPELADEHLREATERFEAVGDLWGQSFANAGRAEIAQWRGEGAEAVRLWELAISLEERMGVSADSADYRTRLLTARRVGEPLDAESLAAMETEAEIATRDSSWSVVMMAQLALAEGYRRLGRTDEARTTMAKVEAVIGSRHQALPQMTTMLHTAQAQIEIADGRFDRAGELLRTAAEAAVHFYDGPVLALALHGWADLALQSGDAVRAAELLGAAHTRRGMPDLSSADVVRISRQASAELGEQAYAQAYARGRATPDQELFSSFGVAVEGSLAGGHREPRRRAGQ</sequence>
<dbReference type="Pfam" id="PF03704">
    <property type="entry name" value="BTAD"/>
    <property type="match status" value="1"/>
</dbReference>
<dbReference type="Pfam" id="PF25872">
    <property type="entry name" value="HTH_77"/>
    <property type="match status" value="1"/>
</dbReference>
<dbReference type="SMART" id="SM00862">
    <property type="entry name" value="Trans_reg_C"/>
    <property type="match status" value="1"/>
</dbReference>
<gene>
    <name evidence="7" type="ORF">ACEZDJ_04635</name>
</gene>
<accession>A0ABV6UGJ7</accession>
<dbReference type="InterPro" id="IPR005158">
    <property type="entry name" value="BTAD"/>
</dbReference>
<dbReference type="RefSeq" id="WP_051725036.1">
    <property type="nucleotide sequence ID" value="NZ_JBHEZZ010000002.1"/>
</dbReference>
<dbReference type="SUPFAM" id="SSF48452">
    <property type="entry name" value="TPR-like"/>
    <property type="match status" value="3"/>
</dbReference>
<evidence type="ECO:0000256" key="2">
    <source>
        <dbReference type="ARBA" id="ARBA00023012"/>
    </source>
</evidence>
<dbReference type="InterPro" id="IPR036388">
    <property type="entry name" value="WH-like_DNA-bd_sf"/>
</dbReference>
<dbReference type="InterPro" id="IPR016032">
    <property type="entry name" value="Sig_transdc_resp-reg_C-effctor"/>
</dbReference>
<dbReference type="InterPro" id="IPR027417">
    <property type="entry name" value="P-loop_NTPase"/>
</dbReference>
<dbReference type="PANTHER" id="PTHR47691">
    <property type="entry name" value="REGULATOR-RELATED"/>
    <property type="match status" value="1"/>
</dbReference>
<evidence type="ECO:0000313" key="7">
    <source>
        <dbReference type="EMBL" id="MFC1400571.1"/>
    </source>
</evidence>
<comment type="caution">
    <text evidence="7">The sequence shown here is derived from an EMBL/GenBank/DDBJ whole genome shotgun (WGS) entry which is preliminary data.</text>
</comment>
<evidence type="ECO:0000313" key="8">
    <source>
        <dbReference type="Proteomes" id="UP001592528"/>
    </source>
</evidence>
<feature type="domain" description="OmpR/PhoB-type" evidence="5">
    <location>
        <begin position="16"/>
        <end position="89"/>
    </location>
</feature>
<evidence type="ECO:0000259" key="6">
    <source>
        <dbReference type="SMART" id="SM01043"/>
    </source>
</evidence>
<dbReference type="PANTHER" id="PTHR47691:SF3">
    <property type="entry name" value="HTH-TYPE TRANSCRIPTIONAL REGULATOR RV0890C-RELATED"/>
    <property type="match status" value="1"/>
</dbReference>
<dbReference type="Gene3D" id="1.25.40.10">
    <property type="entry name" value="Tetratricopeptide repeat domain"/>
    <property type="match status" value="2"/>
</dbReference>
<proteinExistence type="inferred from homology"/>
<organism evidence="7 8">
    <name type="scientific">Streptacidiphilus cavernicola</name>
    <dbReference type="NCBI Taxonomy" id="3342716"/>
    <lineage>
        <taxon>Bacteria</taxon>
        <taxon>Bacillati</taxon>
        <taxon>Actinomycetota</taxon>
        <taxon>Actinomycetes</taxon>
        <taxon>Kitasatosporales</taxon>
        <taxon>Streptomycetaceae</taxon>
        <taxon>Streptacidiphilus</taxon>
    </lineage>
</organism>
<dbReference type="SUPFAM" id="SSF46894">
    <property type="entry name" value="C-terminal effector domain of the bipartite response regulators"/>
    <property type="match status" value="1"/>
</dbReference>
<feature type="region of interest" description="Disordered" evidence="4">
    <location>
        <begin position="232"/>
        <end position="266"/>
    </location>
</feature>
<dbReference type="Gene3D" id="1.10.10.10">
    <property type="entry name" value="Winged helix-like DNA-binding domain superfamily/Winged helix DNA-binding domain"/>
    <property type="match status" value="1"/>
</dbReference>
<keyword evidence="8" id="KW-1185">Reference proteome</keyword>
<comment type="similarity">
    <text evidence="1">Belongs to the AfsR/DnrI/RedD regulatory family.</text>
</comment>
<dbReference type="Gene3D" id="3.40.50.300">
    <property type="entry name" value="P-loop containing nucleotide triphosphate hydrolases"/>
    <property type="match status" value="1"/>
</dbReference>
<dbReference type="SMART" id="SM01043">
    <property type="entry name" value="BTAD"/>
    <property type="match status" value="1"/>
</dbReference>
<dbReference type="InterPro" id="IPR058852">
    <property type="entry name" value="HTH_77"/>
</dbReference>
<dbReference type="InterPro" id="IPR001867">
    <property type="entry name" value="OmpR/PhoB-type_DNA-bd"/>
</dbReference>